<evidence type="ECO:0000256" key="5">
    <source>
        <dbReference type="ARBA" id="ARBA00022764"/>
    </source>
</evidence>
<evidence type="ECO:0000256" key="2">
    <source>
        <dbReference type="ARBA" id="ARBA00008520"/>
    </source>
</evidence>
<comment type="similarity">
    <text evidence="2">Belongs to the bacterial solute-binding protein 1 family.</text>
</comment>
<keyword evidence="8" id="KW-1185">Reference proteome</keyword>
<dbReference type="InterPro" id="IPR006061">
    <property type="entry name" value="SBP_1_CS"/>
</dbReference>
<dbReference type="CDD" id="cd13589">
    <property type="entry name" value="PBP2_polyamine_RpCGA009"/>
    <property type="match status" value="1"/>
</dbReference>
<dbReference type="Proteomes" id="UP001180737">
    <property type="component" value="Unassembled WGS sequence"/>
</dbReference>
<evidence type="ECO:0000256" key="1">
    <source>
        <dbReference type="ARBA" id="ARBA00004418"/>
    </source>
</evidence>
<dbReference type="PANTHER" id="PTHR30006:SF3">
    <property type="entry name" value="THIAMINE-BINDING PERIPLASMIC PROTEIN"/>
    <property type="match status" value="1"/>
</dbReference>
<comment type="subcellular location">
    <subcellularLocation>
        <location evidence="1">Periplasm</location>
    </subcellularLocation>
</comment>
<dbReference type="RefSeq" id="WP_078937315.1">
    <property type="nucleotide sequence ID" value="NZ_JAVRFJ010000020.1"/>
</dbReference>
<keyword evidence="5" id="KW-0574">Periplasm</keyword>
<protein>
    <submittedName>
        <fullName evidence="7">ABC transporter substrate-binding protein</fullName>
    </submittedName>
</protein>
<evidence type="ECO:0000313" key="8">
    <source>
        <dbReference type="Proteomes" id="UP001180737"/>
    </source>
</evidence>
<evidence type="ECO:0000256" key="6">
    <source>
        <dbReference type="SAM" id="SignalP"/>
    </source>
</evidence>
<dbReference type="EMBL" id="JAVRFJ010000020">
    <property type="protein sequence ID" value="MDT0570262.1"/>
    <property type="molecule type" value="Genomic_DNA"/>
</dbReference>
<evidence type="ECO:0000256" key="4">
    <source>
        <dbReference type="ARBA" id="ARBA00022729"/>
    </source>
</evidence>
<sequence length="350" mass="37413">MRRRVLYSICTATGLGLVLAACGGGTTAGGSGSGSVTFVSWGGAFQDAQQKAWTDPFTKKTGAEVVQDGPTDYSKLKAMVQAGNVSWDVMDVDANVAIKECGTLFQKIDTKTVDTSKIDPKLDIGECGVPVVQQSIVMVYDKKKFADNPPTSMADFFDLKKYPGKRGVYNTAAPGLLEQALLADGVAADQLYPLDVDRALKKLDSIRGSISWYAQPTQSTEQLNSGSVSMALVYNGRAHAAVKDGADYAPVWSTAFRTTDALVIPKGAPNKGAAEKLLSYIATPEAQAALTESIPYAPTTVNTSPKVDALTEEFLPTSAKALPQTHVIDMNWWANNNDDALQAWTKWQTG</sequence>
<feature type="chain" id="PRO_5046274631" evidence="6">
    <location>
        <begin position="21"/>
        <end position="350"/>
    </location>
</feature>
<feature type="signal peptide" evidence="6">
    <location>
        <begin position="1"/>
        <end position="20"/>
    </location>
</feature>
<evidence type="ECO:0000313" key="7">
    <source>
        <dbReference type="EMBL" id="MDT0570262.1"/>
    </source>
</evidence>
<dbReference type="PROSITE" id="PS51257">
    <property type="entry name" value="PROKAR_LIPOPROTEIN"/>
    <property type="match status" value="1"/>
</dbReference>
<evidence type="ECO:0000256" key="3">
    <source>
        <dbReference type="ARBA" id="ARBA00022448"/>
    </source>
</evidence>
<dbReference type="SUPFAM" id="SSF53850">
    <property type="entry name" value="Periplasmic binding protein-like II"/>
    <property type="match status" value="1"/>
</dbReference>
<proteinExistence type="inferred from homology"/>
<dbReference type="PANTHER" id="PTHR30006">
    <property type="entry name" value="THIAMINE-BINDING PERIPLASMIC PROTEIN-RELATED"/>
    <property type="match status" value="1"/>
</dbReference>
<dbReference type="InterPro" id="IPR006059">
    <property type="entry name" value="SBP"/>
</dbReference>
<reference evidence="7" key="1">
    <citation type="submission" date="2024-05" db="EMBL/GenBank/DDBJ databases">
        <title>30 novel species of actinomycetes from the DSMZ collection.</title>
        <authorList>
            <person name="Nouioui I."/>
        </authorList>
    </citation>
    <scope>NUCLEOTIDE SEQUENCE</scope>
    <source>
        <strain evidence="7">DSM 3412</strain>
    </source>
</reference>
<gene>
    <name evidence="7" type="ORF">RM704_22780</name>
</gene>
<dbReference type="Pfam" id="PF13416">
    <property type="entry name" value="SBP_bac_8"/>
    <property type="match status" value="1"/>
</dbReference>
<keyword evidence="4 6" id="KW-0732">Signal</keyword>
<dbReference type="Gene3D" id="3.40.190.10">
    <property type="entry name" value="Periplasmic binding protein-like II"/>
    <property type="match status" value="2"/>
</dbReference>
<keyword evidence="3" id="KW-0813">Transport</keyword>
<comment type="caution">
    <text evidence="7">The sequence shown here is derived from an EMBL/GenBank/DDBJ whole genome shotgun (WGS) entry which is preliminary data.</text>
</comment>
<organism evidence="7 8">
    <name type="scientific">Streptomyces gottesmaniae</name>
    <dbReference type="NCBI Taxonomy" id="3075518"/>
    <lineage>
        <taxon>Bacteria</taxon>
        <taxon>Bacillati</taxon>
        <taxon>Actinomycetota</taxon>
        <taxon>Actinomycetes</taxon>
        <taxon>Kitasatosporales</taxon>
        <taxon>Streptomycetaceae</taxon>
        <taxon>Streptomyces</taxon>
    </lineage>
</organism>
<dbReference type="PROSITE" id="PS01037">
    <property type="entry name" value="SBP_BACTERIAL_1"/>
    <property type="match status" value="1"/>
</dbReference>
<name>A0ABU2Z105_9ACTN</name>
<accession>A0ABU2Z105</accession>